<dbReference type="HOGENOM" id="CLU_053283_0_0_10"/>
<dbReference type="EMBL" id="AGZO01000024">
    <property type="protein sequence ID" value="EKN11817.1"/>
    <property type="molecule type" value="Genomic_DNA"/>
</dbReference>
<feature type="domain" description="DUF4934" evidence="1">
    <location>
        <begin position="53"/>
        <end position="150"/>
    </location>
</feature>
<dbReference type="PROSITE" id="PS51257">
    <property type="entry name" value="PROKAR_LIPOPROTEIN"/>
    <property type="match status" value="1"/>
</dbReference>
<dbReference type="AlphaFoldDB" id="K5YE82"/>
<accession>K5YE82</accession>
<dbReference type="Proteomes" id="UP000006330">
    <property type="component" value="Unassembled WGS sequence"/>
</dbReference>
<sequence>MHPQRRSEMMKTYLYQAAFAACLFLTACNESKTTDGEITVIPVGAALDAPSRLKASDYFKQVSYVALETNDSCLVGTAPRVQLIKDKILISTNQEQCLMFDKTGKFIKQVGHIGNDPEGYSSVYCWGNNETGDIYFWGWNNELVCYDQEGLFKEKIKIPFEAEGYAAASYNYLTNEIFVGHKEGILGANGSALLFFRNNEPITSFQTIAADDKPFDPSNIASISVVKNEEGVKLFGPTAYSGVVIVNYKEPETGSISFPDNTSLWRQSENLYFKEAYNDTIYQVKDTTIVPSSIIDLGKYHWEYSDRYMKNKDNAALITQILDSKDRMIIRFITKLFHGAVLHDAVVSKSTGEVKVGLYADGMKDDLTNFLPLQPMTVSSAGEYAGLIPAADVVEWFDEHKDSKELPQQVKDLKQIGEEDNPIVVIMK</sequence>
<dbReference type="Pfam" id="PF16288">
    <property type="entry name" value="DUF4934"/>
    <property type="match status" value="1"/>
</dbReference>
<dbReference type="Pfam" id="PF16287">
    <property type="entry name" value="DUF4933"/>
    <property type="match status" value="1"/>
</dbReference>
<evidence type="ECO:0000259" key="1">
    <source>
        <dbReference type="Pfam" id="PF16288"/>
    </source>
</evidence>
<evidence type="ECO:0000313" key="2">
    <source>
        <dbReference type="EMBL" id="EKN11817.1"/>
    </source>
</evidence>
<proteinExistence type="predicted"/>
<gene>
    <name evidence="2" type="ORF">HMPREF1076_03529</name>
</gene>
<reference evidence="2 3" key="1">
    <citation type="submission" date="2012-02" db="EMBL/GenBank/DDBJ databases">
        <title>The Genome Sequence of Parabacteroides goldsteinii CL02T12C30.</title>
        <authorList>
            <consortium name="The Broad Institute Genome Sequencing Platform"/>
            <person name="Earl A."/>
            <person name="Ward D."/>
            <person name="Feldgarden M."/>
            <person name="Gevers D."/>
            <person name="Zitomersky N.L."/>
            <person name="Coyne M.J."/>
            <person name="Comstock L.E."/>
            <person name="Young S.K."/>
            <person name="Zeng Q."/>
            <person name="Gargeya S."/>
            <person name="Fitzgerald M."/>
            <person name="Haas B."/>
            <person name="Abouelleil A."/>
            <person name="Alvarado L."/>
            <person name="Arachchi H.M."/>
            <person name="Berlin A."/>
            <person name="Chapman S.B."/>
            <person name="Gearin G."/>
            <person name="Goldberg J."/>
            <person name="Griggs A."/>
            <person name="Gujja S."/>
            <person name="Hansen M."/>
            <person name="Heiman D."/>
            <person name="Howarth C."/>
            <person name="Larimer J."/>
            <person name="Lui A."/>
            <person name="MacDonald P.J.P."/>
            <person name="McCowen C."/>
            <person name="Montmayeur A."/>
            <person name="Murphy C."/>
            <person name="Neiman D."/>
            <person name="Pearson M."/>
            <person name="Priest M."/>
            <person name="Roberts A."/>
            <person name="Saif S."/>
            <person name="Shea T."/>
            <person name="Sisk P."/>
            <person name="Stolte C."/>
            <person name="Sykes S."/>
            <person name="Wortman J."/>
            <person name="Nusbaum C."/>
            <person name="Birren B."/>
        </authorList>
    </citation>
    <scope>NUCLEOTIDE SEQUENCE [LARGE SCALE GENOMIC DNA]</scope>
    <source>
        <strain evidence="2 3">CL02T12C30</strain>
    </source>
</reference>
<dbReference type="InterPro" id="IPR032558">
    <property type="entry name" value="DUF4934"/>
</dbReference>
<comment type="caution">
    <text evidence="2">The sequence shown here is derived from an EMBL/GenBank/DDBJ whole genome shotgun (WGS) entry which is preliminary data.</text>
</comment>
<name>K5YE82_9BACT</name>
<protein>
    <recommendedName>
        <fullName evidence="1">DUF4934 domain-containing protein</fullName>
    </recommendedName>
</protein>
<dbReference type="PATRIC" id="fig|999418.3.peg.3599"/>
<dbReference type="InterPro" id="IPR032559">
    <property type="entry name" value="DUF4933"/>
</dbReference>
<organism evidence="2 3">
    <name type="scientific">Parabacteroides goldsteinii CL02T12C30</name>
    <dbReference type="NCBI Taxonomy" id="999418"/>
    <lineage>
        <taxon>Bacteria</taxon>
        <taxon>Pseudomonadati</taxon>
        <taxon>Bacteroidota</taxon>
        <taxon>Bacteroidia</taxon>
        <taxon>Bacteroidales</taxon>
        <taxon>Tannerellaceae</taxon>
        <taxon>Parabacteroides</taxon>
    </lineage>
</organism>
<evidence type="ECO:0000313" key="3">
    <source>
        <dbReference type="Proteomes" id="UP000006330"/>
    </source>
</evidence>